<evidence type="ECO:0000313" key="2">
    <source>
        <dbReference type="Proteomes" id="UP000633136"/>
    </source>
</evidence>
<comment type="caution">
    <text evidence="1">The sequence shown here is derived from an EMBL/GenBank/DDBJ whole genome shotgun (WGS) entry which is preliminary data.</text>
</comment>
<organism evidence="1 2">
    <name type="scientific">Nesterenkonia cremea</name>
    <dbReference type="NCBI Taxonomy" id="1882340"/>
    <lineage>
        <taxon>Bacteria</taxon>
        <taxon>Bacillati</taxon>
        <taxon>Actinomycetota</taxon>
        <taxon>Actinomycetes</taxon>
        <taxon>Micrococcales</taxon>
        <taxon>Micrococcaceae</taxon>
        <taxon>Nesterenkonia</taxon>
    </lineage>
</organism>
<sequence length="78" mass="8500">MIHPMMSFWLAAKISATSSTVIITAKVIPEVRRPKFRTAWSAREAPVGGREDWELIPQIIPGHALGTLIGLPPRAGQA</sequence>
<dbReference type="AlphaFoldDB" id="A0A917AUR3"/>
<dbReference type="EMBL" id="BMIS01000013">
    <property type="protein sequence ID" value="GGE76081.1"/>
    <property type="molecule type" value="Genomic_DNA"/>
</dbReference>
<evidence type="ECO:0000313" key="1">
    <source>
        <dbReference type="EMBL" id="GGE76081.1"/>
    </source>
</evidence>
<keyword evidence="2" id="KW-1185">Reference proteome</keyword>
<dbReference type="Proteomes" id="UP000633136">
    <property type="component" value="Unassembled WGS sequence"/>
</dbReference>
<reference evidence="1" key="1">
    <citation type="journal article" date="2014" name="Int. J. Syst. Evol. Microbiol.">
        <title>Complete genome sequence of Corynebacterium casei LMG S-19264T (=DSM 44701T), isolated from a smear-ripened cheese.</title>
        <authorList>
            <consortium name="US DOE Joint Genome Institute (JGI-PGF)"/>
            <person name="Walter F."/>
            <person name="Albersmeier A."/>
            <person name="Kalinowski J."/>
            <person name="Ruckert C."/>
        </authorList>
    </citation>
    <scope>NUCLEOTIDE SEQUENCE</scope>
    <source>
        <strain evidence="1">CGMCC 1.15388</strain>
    </source>
</reference>
<accession>A0A917AUR3</accession>
<name>A0A917AUR3_9MICC</name>
<protein>
    <submittedName>
        <fullName evidence="1">Uncharacterized protein</fullName>
    </submittedName>
</protein>
<reference evidence="1" key="2">
    <citation type="submission" date="2020-09" db="EMBL/GenBank/DDBJ databases">
        <authorList>
            <person name="Sun Q."/>
            <person name="Zhou Y."/>
        </authorList>
    </citation>
    <scope>NUCLEOTIDE SEQUENCE</scope>
    <source>
        <strain evidence="1">CGMCC 1.15388</strain>
    </source>
</reference>
<proteinExistence type="predicted"/>
<gene>
    <name evidence="1" type="ORF">GCM10011401_24250</name>
</gene>